<reference evidence="3 4" key="1">
    <citation type="submission" date="2017-04" db="EMBL/GenBank/DDBJ databases">
        <title>Genome sequencing of [Candida] sorbophila.</title>
        <authorList>
            <person name="Ahn J.O."/>
        </authorList>
    </citation>
    <scope>NUCLEOTIDE SEQUENCE [LARGE SCALE GENOMIC DNA]</scope>
    <source>
        <strain evidence="3 4">DS02</strain>
    </source>
</reference>
<dbReference type="PANTHER" id="PTHR47524">
    <property type="entry name" value="20S RRNA ACCUMULATION PROTEIN 4"/>
    <property type="match status" value="1"/>
</dbReference>
<dbReference type="Proteomes" id="UP000238350">
    <property type="component" value="Unassembled WGS sequence"/>
</dbReference>
<proteinExistence type="predicted"/>
<dbReference type="AlphaFoldDB" id="A0A2T0FE95"/>
<accession>A0A2T0FE95</accession>
<name>A0A2T0FE95_9ASCO</name>
<dbReference type="RefSeq" id="XP_024663274.1">
    <property type="nucleotide sequence ID" value="XM_024807506.1"/>
</dbReference>
<evidence type="ECO:0000256" key="1">
    <source>
        <dbReference type="SAM" id="MobiDB-lite"/>
    </source>
</evidence>
<dbReference type="STRING" id="45607.A0A2T0FE95"/>
<feature type="domain" description="Programmed cell death protein 2 C-terminal" evidence="2">
    <location>
        <begin position="245"/>
        <end position="357"/>
    </location>
</feature>
<feature type="compositionally biased region" description="Basic and acidic residues" evidence="1">
    <location>
        <begin position="158"/>
        <end position="168"/>
    </location>
</feature>
<dbReference type="GeneID" id="36514697"/>
<dbReference type="InterPro" id="IPR007320">
    <property type="entry name" value="PDCD2_C"/>
</dbReference>
<protein>
    <submittedName>
        <fullName evidence="3">20S rRNA accumulation protein 4</fullName>
    </submittedName>
</protein>
<dbReference type="Pfam" id="PF04194">
    <property type="entry name" value="PDCD2_C"/>
    <property type="match status" value="1"/>
</dbReference>
<dbReference type="GO" id="GO:0030490">
    <property type="term" value="P:maturation of SSU-rRNA"/>
    <property type="evidence" value="ECO:0007669"/>
    <property type="project" value="TreeGrafter"/>
</dbReference>
<gene>
    <name evidence="3" type="ORF">B9G98_00948</name>
</gene>
<dbReference type="OrthoDB" id="443682at2759"/>
<comment type="caution">
    <text evidence="3">The sequence shown here is derived from an EMBL/GenBank/DDBJ whole genome shotgun (WGS) entry which is preliminary data.</text>
</comment>
<feature type="region of interest" description="Disordered" evidence="1">
    <location>
        <begin position="145"/>
        <end position="190"/>
    </location>
</feature>
<keyword evidence="4" id="KW-1185">Reference proteome</keyword>
<dbReference type="EMBL" id="NDIQ01000001">
    <property type="protein sequence ID" value="PRT53328.1"/>
    <property type="molecule type" value="Genomic_DNA"/>
</dbReference>
<evidence type="ECO:0000259" key="2">
    <source>
        <dbReference type="Pfam" id="PF04194"/>
    </source>
</evidence>
<evidence type="ECO:0000313" key="4">
    <source>
        <dbReference type="Proteomes" id="UP000238350"/>
    </source>
</evidence>
<sequence>MSDYDSDDEVMGSTSVLLGFAGKLVGNRGITALDNHIGGVPIWLNGTKPPSDLTSCDACNGHLGLLAQLSCPLDDKLYDRVIYVLGCPNPECRRKNGSIKAVRGIHDNEEVRARIRAEIEHDNPTIIESKKHNVGDMIFGGSTISSNPFGGSNPFEITPKESDPPADSKKKKPKSKSQTQTEEDETEEKGVWLQKLVEVDDEYLVPEKPVKIEELGSDVMETSSASGPDSTLDPEAAAIAEAVSDPIFSKFASLVQHNPDQVLRYERPLKIVPYSNDEIYRVFINPNEIPDSEISGGRRIFELQLMPHLISELETDDQLVDGMEWGTIVVATSEDDDIPDLDDDGVGYVQEWAGVQWELQKA</sequence>
<evidence type="ECO:0000313" key="3">
    <source>
        <dbReference type="EMBL" id="PRT53328.1"/>
    </source>
</evidence>
<dbReference type="GO" id="GO:0005737">
    <property type="term" value="C:cytoplasm"/>
    <property type="evidence" value="ECO:0007669"/>
    <property type="project" value="InterPro"/>
</dbReference>
<dbReference type="PANTHER" id="PTHR47524:SF1">
    <property type="entry name" value="20S RRNA ACCUMULATION PROTEIN 4"/>
    <property type="match status" value="1"/>
</dbReference>
<organism evidence="3 4">
    <name type="scientific">Wickerhamiella sorbophila</name>
    <dbReference type="NCBI Taxonomy" id="45607"/>
    <lineage>
        <taxon>Eukaryota</taxon>
        <taxon>Fungi</taxon>
        <taxon>Dikarya</taxon>
        <taxon>Ascomycota</taxon>
        <taxon>Saccharomycotina</taxon>
        <taxon>Dipodascomycetes</taxon>
        <taxon>Dipodascales</taxon>
        <taxon>Trichomonascaceae</taxon>
        <taxon>Wickerhamiella</taxon>
    </lineage>
</organism>